<comment type="subcellular location">
    <subcellularLocation>
        <location evidence="1">Membrane</location>
        <topology evidence="1">Multi-pass membrane protein</topology>
    </subcellularLocation>
</comment>
<keyword evidence="4 6" id="KW-1133">Transmembrane helix</keyword>
<feature type="transmembrane region" description="Helical" evidence="6">
    <location>
        <begin position="269"/>
        <end position="287"/>
    </location>
</feature>
<feature type="transmembrane region" description="Helical" evidence="6">
    <location>
        <begin position="183"/>
        <end position="203"/>
    </location>
</feature>
<keyword evidence="3 6" id="KW-0812">Transmembrane</keyword>
<feature type="transmembrane region" description="Helical" evidence="6">
    <location>
        <begin position="215"/>
        <end position="237"/>
    </location>
</feature>
<name>B9BUQ3_9BURK</name>
<organism evidence="8 9">
    <name type="scientific">Burkholderia multivorans CGD2</name>
    <dbReference type="NCBI Taxonomy" id="513052"/>
    <lineage>
        <taxon>Bacteria</taxon>
        <taxon>Pseudomonadati</taxon>
        <taxon>Pseudomonadota</taxon>
        <taxon>Betaproteobacteria</taxon>
        <taxon>Burkholderiales</taxon>
        <taxon>Burkholderiaceae</taxon>
        <taxon>Burkholderia</taxon>
        <taxon>Burkholderia cepacia complex</taxon>
    </lineage>
</organism>
<feature type="transmembrane region" description="Helical" evidence="6">
    <location>
        <begin position="63"/>
        <end position="82"/>
    </location>
</feature>
<protein>
    <submittedName>
        <fullName evidence="8">Integral membrane protein DUF6</fullName>
    </submittedName>
</protein>
<feature type="transmembrane region" description="Helical" evidence="6">
    <location>
        <begin position="244"/>
        <end position="263"/>
    </location>
</feature>
<dbReference type="InterPro" id="IPR037185">
    <property type="entry name" value="EmrE-like"/>
</dbReference>
<feature type="domain" description="EamA" evidence="7">
    <location>
        <begin position="152"/>
        <end position="287"/>
    </location>
</feature>
<dbReference type="InterPro" id="IPR000620">
    <property type="entry name" value="EamA_dom"/>
</dbReference>
<evidence type="ECO:0000313" key="9">
    <source>
        <dbReference type="Proteomes" id="UP000004535"/>
    </source>
</evidence>
<sequence>MIRTYTAFVLLGVFWGSNFIYMKWAAALISPGQISLLRVLFGFVPLAVLAWRRRAVGLDQLRHLHHFAVMAALTTAFSYYAMAKGTALLPSGIAGVLGGSPPLFTSMASALFLRHERMNRLMTGSVAFGLGGIALIARPWASIGADAALDQTGVAWMLAGSIVFGLSYIYVRRFLSPANLAPLAVVTWQLGLAFVMLVLTTNFTGIGRILSDWRAFSGLVIGLGLLGTAGAFFLYYFILQELGAVAAAGAVYITPVVALLIGWAAGEQVGPVEIVAVVLIVGSIALLEMGRQRAASREAAPLRGAVSLD</sequence>
<comment type="caution">
    <text evidence="8">The sequence shown here is derived from an EMBL/GenBank/DDBJ whole genome shotgun (WGS) entry which is preliminary data.</text>
</comment>
<feature type="domain" description="EamA" evidence="7">
    <location>
        <begin position="6"/>
        <end position="137"/>
    </location>
</feature>
<comment type="similarity">
    <text evidence="2">Belongs to the EamA transporter family.</text>
</comment>
<accession>B9BUQ3</accession>
<evidence type="ECO:0000256" key="2">
    <source>
        <dbReference type="ARBA" id="ARBA00007362"/>
    </source>
</evidence>
<gene>
    <name evidence="8" type="ORF">BURMUCGD2_3793</name>
</gene>
<evidence type="ECO:0000256" key="4">
    <source>
        <dbReference type="ARBA" id="ARBA00022989"/>
    </source>
</evidence>
<keyword evidence="5 6" id="KW-0472">Membrane</keyword>
<reference evidence="8 9" key="1">
    <citation type="journal article" date="2012" name="J. Bacteriol.">
        <title>Draft Genome Sequence Determination for Cystic Fibrosis and Chronic Granulomatous Disease Burkholderia multivorans Isolates.</title>
        <authorList>
            <person name="Varga J.J."/>
            <person name="Losada L."/>
            <person name="Zelazny A.M."/>
            <person name="Brinkac L."/>
            <person name="Harkins D."/>
            <person name="Radune D."/>
            <person name="Hostetler J."/>
            <person name="Sampaio E.P."/>
            <person name="Ronning C.M."/>
            <person name="Nierman W.C."/>
            <person name="Greenberg D.E."/>
            <person name="Holland S.M."/>
            <person name="Goldberg J.B."/>
        </authorList>
    </citation>
    <scope>NUCLEOTIDE SEQUENCE [LARGE SCALE GENOMIC DNA]</scope>
    <source>
        <strain evidence="8 9">CGD2</strain>
    </source>
</reference>
<proteinExistence type="inferred from homology"/>
<evidence type="ECO:0000259" key="7">
    <source>
        <dbReference type="Pfam" id="PF00892"/>
    </source>
</evidence>
<dbReference type="AlphaFoldDB" id="B9BUQ3"/>
<dbReference type="PANTHER" id="PTHR32322">
    <property type="entry name" value="INNER MEMBRANE TRANSPORTER"/>
    <property type="match status" value="1"/>
</dbReference>
<dbReference type="GO" id="GO:0016020">
    <property type="term" value="C:membrane"/>
    <property type="evidence" value="ECO:0007669"/>
    <property type="project" value="UniProtKB-SubCell"/>
</dbReference>
<dbReference type="Proteomes" id="UP000004535">
    <property type="component" value="Unassembled WGS sequence"/>
</dbReference>
<evidence type="ECO:0000256" key="1">
    <source>
        <dbReference type="ARBA" id="ARBA00004141"/>
    </source>
</evidence>
<evidence type="ECO:0000256" key="3">
    <source>
        <dbReference type="ARBA" id="ARBA00022692"/>
    </source>
</evidence>
<evidence type="ECO:0000256" key="6">
    <source>
        <dbReference type="SAM" id="Phobius"/>
    </source>
</evidence>
<feature type="transmembrane region" description="Helical" evidence="6">
    <location>
        <begin position="153"/>
        <end position="171"/>
    </location>
</feature>
<dbReference type="PANTHER" id="PTHR32322:SF2">
    <property type="entry name" value="EAMA DOMAIN-CONTAINING PROTEIN"/>
    <property type="match status" value="1"/>
</dbReference>
<dbReference type="EMBL" id="ACFC01000009">
    <property type="protein sequence ID" value="EEE05550.1"/>
    <property type="molecule type" value="Genomic_DNA"/>
</dbReference>
<dbReference type="InterPro" id="IPR050638">
    <property type="entry name" value="AA-Vitamin_Transporters"/>
</dbReference>
<feature type="transmembrane region" description="Helical" evidence="6">
    <location>
        <begin position="88"/>
        <end position="113"/>
    </location>
</feature>
<feature type="transmembrane region" description="Helical" evidence="6">
    <location>
        <begin position="32"/>
        <end position="51"/>
    </location>
</feature>
<feature type="transmembrane region" description="Helical" evidence="6">
    <location>
        <begin position="7"/>
        <end position="26"/>
    </location>
</feature>
<evidence type="ECO:0000313" key="8">
    <source>
        <dbReference type="EMBL" id="EEE05550.1"/>
    </source>
</evidence>
<dbReference type="Pfam" id="PF00892">
    <property type="entry name" value="EamA"/>
    <property type="match status" value="2"/>
</dbReference>
<dbReference type="SUPFAM" id="SSF103481">
    <property type="entry name" value="Multidrug resistance efflux transporter EmrE"/>
    <property type="match status" value="2"/>
</dbReference>
<evidence type="ECO:0000256" key="5">
    <source>
        <dbReference type="ARBA" id="ARBA00023136"/>
    </source>
</evidence>
<feature type="transmembrane region" description="Helical" evidence="6">
    <location>
        <begin position="120"/>
        <end position="141"/>
    </location>
</feature>